<protein>
    <submittedName>
        <fullName evidence="2">Uncharacterized protein</fullName>
    </submittedName>
</protein>
<accession>A0AAD9MP92</accession>
<keyword evidence="1" id="KW-1133">Transmembrane helix</keyword>
<evidence type="ECO:0000313" key="3">
    <source>
        <dbReference type="Proteomes" id="UP001208570"/>
    </source>
</evidence>
<reference evidence="2" key="1">
    <citation type="journal article" date="2023" name="Mol. Biol. Evol.">
        <title>Third-Generation Sequencing Reveals the Adaptive Role of the Epigenome in Three Deep-Sea Polychaetes.</title>
        <authorList>
            <person name="Perez M."/>
            <person name="Aroh O."/>
            <person name="Sun Y."/>
            <person name="Lan Y."/>
            <person name="Juniper S.K."/>
            <person name="Young C.R."/>
            <person name="Angers B."/>
            <person name="Qian P.Y."/>
        </authorList>
    </citation>
    <scope>NUCLEOTIDE SEQUENCE</scope>
    <source>
        <strain evidence="2">P08H-3</strain>
    </source>
</reference>
<feature type="non-terminal residue" evidence="2">
    <location>
        <position position="1"/>
    </location>
</feature>
<dbReference type="EMBL" id="JAODUP010001910">
    <property type="protein sequence ID" value="KAK2139253.1"/>
    <property type="molecule type" value="Genomic_DNA"/>
</dbReference>
<evidence type="ECO:0000313" key="2">
    <source>
        <dbReference type="EMBL" id="KAK2139253.1"/>
    </source>
</evidence>
<sequence length="104" mass="12158">MLLENPVIVWSILLTPIAYLLYNMIVYLMDVRQRGLAVDQFPGEPKHWLWGHLHLYPGANEAGLQYQRDHTQLYPLTEKAWFGPLLPHVSIRHYTVMKALFQSS</sequence>
<dbReference type="AlphaFoldDB" id="A0AAD9MP92"/>
<name>A0AAD9MP92_9ANNE</name>
<proteinExistence type="predicted"/>
<keyword evidence="1" id="KW-0472">Membrane</keyword>
<dbReference type="Proteomes" id="UP001208570">
    <property type="component" value="Unassembled WGS sequence"/>
</dbReference>
<organism evidence="2 3">
    <name type="scientific">Paralvinella palmiformis</name>
    <dbReference type="NCBI Taxonomy" id="53620"/>
    <lineage>
        <taxon>Eukaryota</taxon>
        <taxon>Metazoa</taxon>
        <taxon>Spiralia</taxon>
        <taxon>Lophotrochozoa</taxon>
        <taxon>Annelida</taxon>
        <taxon>Polychaeta</taxon>
        <taxon>Sedentaria</taxon>
        <taxon>Canalipalpata</taxon>
        <taxon>Terebellida</taxon>
        <taxon>Terebelliformia</taxon>
        <taxon>Alvinellidae</taxon>
        <taxon>Paralvinella</taxon>
    </lineage>
</organism>
<feature type="transmembrane region" description="Helical" evidence="1">
    <location>
        <begin position="6"/>
        <end position="28"/>
    </location>
</feature>
<gene>
    <name evidence="2" type="ORF">LSH36_1915g00021</name>
</gene>
<keyword evidence="3" id="KW-1185">Reference proteome</keyword>
<comment type="caution">
    <text evidence="2">The sequence shown here is derived from an EMBL/GenBank/DDBJ whole genome shotgun (WGS) entry which is preliminary data.</text>
</comment>
<evidence type="ECO:0000256" key="1">
    <source>
        <dbReference type="SAM" id="Phobius"/>
    </source>
</evidence>
<keyword evidence="1" id="KW-0812">Transmembrane</keyword>